<dbReference type="PANTHER" id="PTHR37017">
    <property type="entry name" value="AB HYDROLASE-1 DOMAIN-CONTAINING PROTEIN-RELATED"/>
    <property type="match status" value="1"/>
</dbReference>
<dbReference type="SUPFAM" id="SSF53474">
    <property type="entry name" value="alpha/beta-Hydrolases"/>
    <property type="match status" value="1"/>
</dbReference>
<dbReference type="InterPro" id="IPR029058">
    <property type="entry name" value="AB_hydrolase_fold"/>
</dbReference>
<accession>A0A9W4RKY5</accession>
<keyword evidence="3" id="KW-1185">Reference proteome</keyword>
<protein>
    <recommendedName>
        <fullName evidence="1">AB hydrolase-1 domain-containing protein</fullName>
    </recommendedName>
</protein>
<proteinExistence type="predicted"/>
<dbReference type="InterPro" id="IPR000073">
    <property type="entry name" value="AB_hydrolase_1"/>
</dbReference>
<name>A0A9W4RKY5_9PEZI</name>
<reference evidence="2" key="1">
    <citation type="submission" date="2022-08" db="EMBL/GenBank/DDBJ databases">
        <authorList>
            <person name="Giroux E."/>
            <person name="Giroux E."/>
        </authorList>
    </citation>
    <scope>NUCLEOTIDE SEQUENCE</scope>
    <source>
        <strain evidence="2">H1091258</strain>
    </source>
</reference>
<feature type="non-terminal residue" evidence="2">
    <location>
        <position position="272"/>
    </location>
</feature>
<dbReference type="Gene3D" id="3.40.50.1820">
    <property type="entry name" value="alpha/beta hydrolase"/>
    <property type="match status" value="1"/>
</dbReference>
<sequence>LLSLIFLHHITSPITYNTYIMSAAKPTFVLAPGAWHKEICYSPVEQILSSKGYETVAVEYPSVGAEPPTKGLNDDAAAVRSVLQRLADEEKEIVLVVHSYGGLVGANAVEGLGYKQRAKEGKKGGVITFVYLSAFVVPVGKSIKVMLGGQFLPWMKFDGNYVHALTPEEIFYHDVEPELQAKAISQLKHQSAPVFDDVVTYEPWHEIDSMFFFCTEDKAIPLAIQEGMAQQLGPNGFTYSVKASHSPFLSVPKEVVEGLEHAANVGQERVRA</sequence>
<evidence type="ECO:0000313" key="3">
    <source>
        <dbReference type="Proteomes" id="UP001152533"/>
    </source>
</evidence>
<evidence type="ECO:0000313" key="2">
    <source>
        <dbReference type="EMBL" id="CAI0642772.1"/>
    </source>
</evidence>
<evidence type="ECO:0000259" key="1">
    <source>
        <dbReference type="Pfam" id="PF12697"/>
    </source>
</evidence>
<dbReference type="InterPro" id="IPR052897">
    <property type="entry name" value="Sec-Metab_Biosynth_Hydrolase"/>
</dbReference>
<dbReference type="PANTHER" id="PTHR37017:SF11">
    <property type="entry name" value="ESTERASE_LIPASE_THIOESTERASE DOMAIN-CONTAINING PROTEIN"/>
    <property type="match status" value="1"/>
</dbReference>
<dbReference type="EMBL" id="CAMGZC010000073">
    <property type="protein sequence ID" value="CAI0642772.1"/>
    <property type="molecule type" value="Genomic_DNA"/>
</dbReference>
<organism evidence="2 3">
    <name type="scientific">Colletotrichum noveboracense</name>
    <dbReference type="NCBI Taxonomy" id="2664923"/>
    <lineage>
        <taxon>Eukaryota</taxon>
        <taxon>Fungi</taxon>
        <taxon>Dikarya</taxon>
        <taxon>Ascomycota</taxon>
        <taxon>Pezizomycotina</taxon>
        <taxon>Sordariomycetes</taxon>
        <taxon>Hypocreomycetidae</taxon>
        <taxon>Glomerellales</taxon>
        <taxon>Glomerellaceae</taxon>
        <taxon>Colletotrichum</taxon>
        <taxon>Colletotrichum gloeosporioides species complex</taxon>
    </lineage>
</organism>
<dbReference type="AlphaFoldDB" id="A0A9W4RKY5"/>
<feature type="domain" description="AB hydrolase-1" evidence="1">
    <location>
        <begin position="28"/>
        <end position="257"/>
    </location>
</feature>
<gene>
    <name evidence="2" type="ORF">CGXH109_LOCUS18232</name>
</gene>
<dbReference type="Pfam" id="PF12697">
    <property type="entry name" value="Abhydrolase_6"/>
    <property type="match status" value="1"/>
</dbReference>
<dbReference type="Proteomes" id="UP001152533">
    <property type="component" value="Unassembled WGS sequence"/>
</dbReference>
<comment type="caution">
    <text evidence="2">The sequence shown here is derived from an EMBL/GenBank/DDBJ whole genome shotgun (WGS) entry which is preliminary data.</text>
</comment>